<keyword evidence="1" id="KW-0723">Serine/threonine-protein kinase</keyword>
<dbReference type="InterPro" id="IPR003594">
    <property type="entry name" value="HATPase_dom"/>
</dbReference>
<dbReference type="InterPro" id="IPR050267">
    <property type="entry name" value="Anti-sigma-factor_SerPK"/>
</dbReference>
<comment type="caution">
    <text evidence="3">The sequence shown here is derived from an EMBL/GenBank/DDBJ whole genome shotgun (WGS) entry which is preliminary data.</text>
</comment>
<sequence length="143" mass="15505">MRRPCLSSATLPADVSVVDVVLPHEVSAVADARRRLAAYLKRFRAAETACDDAQLVLSELLSNAIRYAPPLPAGEVRAAWWIDKAGIHVEVTDGRGDTEPQRINDAHPESIGGRGLAIVDVLTSTWDVRTAPTHRTVHAIIPN</sequence>
<evidence type="ECO:0000313" key="4">
    <source>
        <dbReference type="Proteomes" id="UP000294508"/>
    </source>
</evidence>
<dbReference type="EMBL" id="SLWN01000008">
    <property type="protein sequence ID" value="TCO24921.1"/>
    <property type="molecule type" value="Genomic_DNA"/>
</dbReference>
<dbReference type="Proteomes" id="UP000294508">
    <property type="component" value="Unassembled WGS sequence"/>
</dbReference>
<dbReference type="InterPro" id="IPR036890">
    <property type="entry name" value="HATPase_C_sf"/>
</dbReference>
<dbReference type="Pfam" id="PF13581">
    <property type="entry name" value="HATPase_c_2"/>
    <property type="match status" value="1"/>
</dbReference>
<feature type="domain" description="Histidine kinase/HSP90-like ATPase" evidence="2">
    <location>
        <begin position="23"/>
        <end position="139"/>
    </location>
</feature>
<organism evidence="3 4">
    <name type="scientific">Kribbella steppae</name>
    <dbReference type="NCBI Taxonomy" id="2512223"/>
    <lineage>
        <taxon>Bacteria</taxon>
        <taxon>Bacillati</taxon>
        <taxon>Actinomycetota</taxon>
        <taxon>Actinomycetes</taxon>
        <taxon>Propionibacteriales</taxon>
        <taxon>Kribbellaceae</taxon>
        <taxon>Kribbella</taxon>
    </lineage>
</organism>
<name>A0A4R2HCF6_9ACTN</name>
<dbReference type="GO" id="GO:0004674">
    <property type="term" value="F:protein serine/threonine kinase activity"/>
    <property type="evidence" value="ECO:0007669"/>
    <property type="project" value="UniProtKB-KW"/>
</dbReference>
<dbReference type="Gene3D" id="3.30.565.10">
    <property type="entry name" value="Histidine kinase-like ATPase, C-terminal domain"/>
    <property type="match status" value="1"/>
</dbReference>
<dbReference type="AlphaFoldDB" id="A0A4R2HCF6"/>
<dbReference type="PANTHER" id="PTHR35526">
    <property type="entry name" value="ANTI-SIGMA-F FACTOR RSBW-RELATED"/>
    <property type="match status" value="1"/>
</dbReference>
<accession>A0A4R2HCF6</accession>
<evidence type="ECO:0000256" key="1">
    <source>
        <dbReference type="ARBA" id="ARBA00022527"/>
    </source>
</evidence>
<protein>
    <submittedName>
        <fullName evidence="3">Anti-sigma regulatory factor (Ser/Thr protein kinase)</fullName>
    </submittedName>
</protein>
<keyword evidence="1" id="KW-0808">Transferase</keyword>
<keyword evidence="1" id="KW-0418">Kinase</keyword>
<evidence type="ECO:0000313" key="3">
    <source>
        <dbReference type="EMBL" id="TCO24921.1"/>
    </source>
</evidence>
<reference evidence="3 4" key="1">
    <citation type="journal article" date="2015" name="Stand. Genomic Sci.">
        <title>Genomic Encyclopedia of Bacterial and Archaeal Type Strains, Phase III: the genomes of soil and plant-associated and newly described type strains.</title>
        <authorList>
            <person name="Whitman W.B."/>
            <person name="Woyke T."/>
            <person name="Klenk H.P."/>
            <person name="Zhou Y."/>
            <person name="Lilburn T.G."/>
            <person name="Beck B.J."/>
            <person name="De Vos P."/>
            <person name="Vandamme P."/>
            <person name="Eisen J.A."/>
            <person name="Garrity G."/>
            <person name="Hugenholtz P."/>
            <person name="Kyrpides N.C."/>
        </authorList>
    </citation>
    <scope>NUCLEOTIDE SEQUENCE [LARGE SCALE GENOMIC DNA]</scope>
    <source>
        <strain evidence="3 4">VKM Ac-2572</strain>
    </source>
</reference>
<dbReference type="PANTHER" id="PTHR35526:SF3">
    <property type="entry name" value="ANTI-SIGMA-F FACTOR RSBW"/>
    <property type="match status" value="1"/>
</dbReference>
<gene>
    <name evidence="3" type="ORF">EV652_108458</name>
</gene>
<dbReference type="SUPFAM" id="SSF55874">
    <property type="entry name" value="ATPase domain of HSP90 chaperone/DNA topoisomerase II/histidine kinase"/>
    <property type="match status" value="1"/>
</dbReference>
<proteinExistence type="predicted"/>
<keyword evidence="4" id="KW-1185">Reference proteome</keyword>
<evidence type="ECO:0000259" key="2">
    <source>
        <dbReference type="Pfam" id="PF13581"/>
    </source>
</evidence>
<dbReference type="CDD" id="cd16936">
    <property type="entry name" value="HATPase_RsbW-like"/>
    <property type="match status" value="1"/>
</dbReference>